<evidence type="ECO:0000256" key="3">
    <source>
        <dbReference type="SAM" id="SignalP"/>
    </source>
</evidence>
<dbReference type="RefSeq" id="WP_054289115.1">
    <property type="nucleotide sequence ID" value="NZ_CP012752.1"/>
</dbReference>
<sequence length="264" mass="28751">MKRFLASLVLLVPTLLLAGQSVALAQPGSQPLTEIDCELLVKVKLAGLWEMPAGEMAQSRSEDPKVQEVGRTLKTDHAMLDQAVGQVAAPYACPLPNEPNDAQKSWLTEMATSTGAQFDSVWAMRLRSAHGMIFPLIAKVRAATTDTEIRKFATTANTVVMKHMTILESTNNVDYANLADATPLTLSSDSEGTDMVVAVTLVPLMVALTVFLLWLASSRNRRRKQLAAPGRDDDEDDDDSDRRGRGNGGGGKRPRLFVDKEFAR</sequence>
<reference evidence="5 6" key="1">
    <citation type="submission" date="2015-07" db="EMBL/GenBank/DDBJ databases">
        <title>Genome sequencing of Kibdelosporangium phytohabitans.</title>
        <authorList>
            <person name="Qin S."/>
            <person name="Xing K."/>
        </authorList>
    </citation>
    <scope>NUCLEOTIDE SEQUENCE [LARGE SCALE GENOMIC DNA]</scope>
    <source>
        <strain evidence="5 6">KLBMP1111</strain>
    </source>
</reference>
<dbReference type="EMBL" id="CP012752">
    <property type="protein sequence ID" value="ALG07144.1"/>
    <property type="molecule type" value="Genomic_DNA"/>
</dbReference>
<evidence type="ECO:0000313" key="6">
    <source>
        <dbReference type="Proteomes" id="UP000063699"/>
    </source>
</evidence>
<dbReference type="OrthoDB" id="3674617at2"/>
<gene>
    <name evidence="5" type="ORF">AOZ06_09600</name>
</gene>
<dbReference type="PANTHER" id="PTHR38593:SF1">
    <property type="entry name" value="BLR2558 PROTEIN"/>
    <property type="match status" value="1"/>
</dbReference>
<dbReference type="Gene3D" id="1.20.1260.10">
    <property type="match status" value="1"/>
</dbReference>
<evidence type="ECO:0000256" key="1">
    <source>
        <dbReference type="SAM" id="MobiDB-lite"/>
    </source>
</evidence>
<feature type="region of interest" description="Disordered" evidence="1">
    <location>
        <begin position="223"/>
        <end position="264"/>
    </location>
</feature>
<proteinExistence type="predicted"/>
<keyword evidence="6" id="KW-1185">Reference proteome</keyword>
<dbReference type="KEGG" id="kphy:AOZ06_09600"/>
<feature type="chain" id="PRO_5006035388" description="DUF4142 domain-containing protein" evidence="3">
    <location>
        <begin position="26"/>
        <end position="264"/>
    </location>
</feature>
<dbReference type="Pfam" id="PF13628">
    <property type="entry name" value="DUF4142"/>
    <property type="match status" value="1"/>
</dbReference>
<keyword evidence="2" id="KW-1133">Transmembrane helix</keyword>
<organism evidence="5 6">
    <name type="scientific">Kibdelosporangium phytohabitans</name>
    <dbReference type="NCBI Taxonomy" id="860235"/>
    <lineage>
        <taxon>Bacteria</taxon>
        <taxon>Bacillati</taxon>
        <taxon>Actinomycetota</taxon>
        <taxon>Actinomycetes</taxon>
        <taxon>Pseudonocardiales</taxon>
        <taxon>Pseudonocardiaceae</taxon>
        <taxon>Kibdelosporangium</taxon>
    </lineage>
</organism>
<dbReference type="Proteomes" id="UP000063699">
    <property type="component" value="Chromosome"/>
</dbReference>
<keyword evidence="2" id="KW-0812">Transmembrane</keyword>
<evidence type="ECO:0000313" key="5">
    <source>
        <dbReference type="EMBL" id="ALG07144.1"/>
    </source>
</evidence>
<name>A0A0N9HQU3_9PSEU</name>
<evidence type="ECO:0000259" key="4">
    <source>
        <dbReference type="Pfam" id="PF13628"/>
    </source>
</evidence>
<feature type="transmembrane region" description="Helical" evidence="2">
    <location>
        <begin position="195"/>
        <end position="216"/>
    </location>
</feature>
<accession>A0A0N9HQU3</accession>
<feature type="domain" description="DUF4142" evidence="4">
    <location>
        <begin position="37"/>
        <end position="165"/>
    </location>
</feature>
<feature type="signal peptide" evidence="3">
    <location>
        <begin position="1"/>
        <end position="25"/>
    </location>
</feature>
<dbReference type="STRING" id="860235.AOZ06_09600"/>
<protein>
    <recommendedName>
        <fullName evidence="4">DUF4142 domain-containing protein</fullName>
    </recommendedName>
</protein>
<dbReference type="InterPro" id="IPR025419">
    <property type="entry name" value="DUF4142"/>
</dbReference>
<dbReference type="PANTHER" id="PTHR38593">
    <property type="entry name" value="BLR2558 PROTEIN"/>
    <property type="match status" value="1"/>
</dbReference>
<dbReference type="AlphaFoldDB" id="A0A0N9HQU3"/>
<keyword evidence="3" id="KW-0732">Signal</keyword>
<dbReference type="InterPro" id="IPR012347">
    <property type="entry name" value="Ferritin-like"/>
</dbReference>
<evidence type="ECO:0000256" key="2">
    <source>
        <dbReference type="SAM" id="Phobius"/>
    </source>
</evidence>
<keyword evidence="2" id="KW-0472">Membrane</keyword>